<protein>
    <recommendedName>
        <fullName evidence="7">Nuclear pore complex protein Nup205</fullName>
    </recommendedName>
</protein>
<keyword evidence="6" id="KW-1185">Reference proteome</keyword>
<evidence type="ECO:0000256" key="2">
    <source>
        <dbReference type="ARBA" id="ARBA00005892"/>
    </source>
</evidence>
<dbReference type="PANTHER" id="PTHR31344:SF0">
    <property type="entry name" value="NUCLEAR PORE COMPLEX PROTEIN NUP205"/>
    <property type="match status" value="1"/>
</dbReference>
<reference evidence="5" key="1">
    <citation type="submission" date="2022-01" db="EMBL/GenBank/DDBJ databases">
        <authorList>
            <person name="King R."/>
        </authorList>
    </citation>
    <scope>NUCLEOTIDE SEQUENCE</scope>
</reference>
<dbReference type="OrthoDB" id="2019644at2759"/>
<evidence type="ECO:0000256" key="4">
    <source>
        <dbReference type="ARBA" id="ARBA00023242"/>
    </source>
</evidence>
<evidence type="ECO:0000313" key="5">
    <source>
        <dbReference type="EMBL" id="CAG9801806.1"/>
    </source>
</evidence>
<reference evidence="5" key="2">
    <citation type="submission" date="2022-10" db="EMBL/GenBank/DDBJ databases">
        <authorList>
            <consortium name="ENA_rothamsted_submissions"/>
            <consortium name="culmorum"/>
            <person name="King R."/>
        </authorList>
    </citation>
    <scope>NUCLEOTIDE SEQUENCE</scope>
</reference>
<organism evidence="5 6">
    <name type="scientific">Chironomus riparius</name>
    <dbReference type="NCBI Taxonomy" id="315576"/>
    <lineage>
        <taxon>Eukaryota</taxon>
        <taxon>Metazoa</taxon>
        <taxon>Ecdysozoa</taxon>
        <taxon>Arthropoda</taxon>
        <taxon>Hexapoda</taxon>
        <taxon>Insecta</taxon>
        <taxon>Pterygota</taxon>
        <taxon>Neoptera</taxon>
        <taxon>Endopterygota</taxon>
        <taxon>Diptera</taxon>
        <taxon>Nematocera</taxon>
        <taxon>Chironomoidea</taxon>
        <taxon>Chironomidae</taxon>
        <taxon>Chironominae</taxon>
        <taxon>Chironomus</taxon>
    </lineage>
</organism>
<evidence type="ECO:0000256" key="3">
    <source>
        <dbReference type="ARBA" id="ARBA00022448"/>
    </source>
</evidence>
<sequence length="1948" mass="220620">MGEAIIDDLWSPFKHLSHQIQTFLVSNTQDVNLASFEALLRKNKQHFISLLTNPPKNDGSRKEIMQGVTHGVNLPTLGLTTLSKDLVDETIVLSDMYNLNEFIALELLTTAQQQMPQYPGLPRGLVAILLYYDGRKTLTSALKDLMQARLGISWCTDGVSLDIIQLVTAYTDSLVGEGILKKCIDLLKSLDISKELDLLTKNRALGPPKHHRMVLDLFEEIRQNLASVIFNYAAQSGLPKDVTLMLIQYLKKSKLSGSRGEMSDVTTTLAMTLLYALDLSIIHRREDGEDVVRRLPIINDESFFDDIMTELLINDDAADSNDKWESSGLRALSILALGLACGTLRMAPQNLYANSQQLIEKDEELVDFAIHLKIFEFLNFTFMENSIIFRTEFFYRRLHILFTDFIEIMHTKVTELRARADETARTVMSYQQQGLEPPSNIDNNFANLLCAIGKFYENDILNLQLSLEYWGPMEHSGTYHRTSSRSVCLFKFMRLAGDLLPQTLFIPYLKMLSGLSGNPQAARNAFNLLKQGNGTSGTPSVSWDHFFTSLARYYQSLRSEQQPANDTVYRSRVFSRAISPQEIAGLQAVLHVIKTVATHDEVARIALCEQPNYSPIPIILGLISCSVIITLKANLVLTLAALGKSSETAIQIWNSLETSQIICTVPSVSNFGNRGIESELEEIESRNETYPLTKAVLELLHTISSVIIPKNLGAGTRKTGLDPYIIFIIESVFLKFYNRNFKDPQEKWEVAEKCLQICEMFMRMYDPTPSDFPITHGSNEENPPPGFHITLQLHTKSEFLRLMMHLIDEACTMLDSYSPFSGKKQLENTIMYGLSIITMGLEKQHVFFDAHFAANSPILLTGCSKLLLDVNPRSGRSDHMLNIIKMVTYNSWLPRHALMAIKILHRIILQPNVSNQLLGVLTSNERVKLEIRQGFVECLENDVDIDGDNELGFTLEMEIKEEIISLLKDALPQSAPNLAHYLLGFDINKDIRQSNLQQPGILDFPSTCSKSLINMLDQYLECVKTNTVIPSLKLKLMESAYGLVYSLCFNFRTSEVFMRFLRTCSDFLCRHVAQLPFNNYNESHHVLNQMTALLKCAAIDLKATAEKNQQSHFGSMCKILLGLSSSSNFTESVQVELAHYQQSLIGIDTSSMPQKRNKISKMICELLDCVEFELKPLDRPKWDHFDNSLMNSLFASCEIVGTANGVKLVDIKRIHGILKEELNSVQSTIAAGQRQFILQEIESIMMYALQSNQQKLLVNANVKFMESWSQVTEIIFSVQPQFFFTPETKRNLIIEILEVLLKKVVPAQIAQIITELSNIASSTVLLLLMNLRVSCMKRNEGSSNESRDSTFFGNQTSMSVDLSPTKSNSSHLKYIFKNIIEWIIISGSSGSQKLRMNLYAALLNFIYIIKGDNDKEKMAIEEQKEDFYVSRLDRSIMKRKFNEEDPNSRIEMAVEILQSFGDKLVDILCHDSTAHDVVRMLAFASINFLLDIDTMTQFINFISSRGYLGHIIDSLLKTDHKLQKILDNKPDNLKALYVYESKMAMLTRFASSYVGAELLLEHRVIGVLSQMKVFDLHPDFQINNLMDMNENSFIPPINHRYQQILFPALNLCDVILMTLGPENQSVVTQITHFLLSHSDIVEIVLRAGTPSMNLGLLKELSGLTSLIARASNQSISDLMDPSGNNDIGAHLYRLQKLMMSLYPRFTLSNNNLKEIHKIVGMSMETEELENQKAEKNLVFLQIAANIALYARNCIANHSVDHRTTKVLFSINSEILSTQETTASTPDLSVVVTQLKCCVEHYNREKLTYDTFLRQKNNLPTISLDVNITQQHQHLTEKITAKNEELKLCIFILENCLYLLWSHLDYYMLRAITPALQLNGFSSIGSDLTAEVRTMKVTNEEIAKLKQNLVSVFSETFSKQLLATQESSSNFVDVLLRRIKRLIQFVPVD</sequence>
<dbReference type="GO" id="GO:0017056">
    <property type="term" value="F:structural constituent of nuclear pore"/>
    <property type="evidence" value="ECO:0007669"/>
    <property type="project" value="TreeGrafter"/>
</dbReference>
<dbReference type="PANTHER" id="PTHR31344">
    <property type="entry name" value="NUCLEAR PORE COMPLEX PROTEIN NUP205"/>
    <property type="match status" value="1"/>
</dbReference>
<dbReference type="InterPro" id="IPR021827">
    <property type="entry name" value="Nup186/Nup192/Nup205"/>
</dbReference>
<comment type="subcellular location">
    <subcellularLocation>
        <location evidence="1">Nucleus</location>
    </subcellularLocation>
</comment>
<dbReference type="EMBL" id="OU895878">
    <property type="protein sequence ID" value="CAG9801806.1"/>
    <property type="molecule type" value="Genomic_DNA"/>
</dbReference>
<dbReference type="Pfam" id="PF11894">
    <property type="entry name" value="Nup192"/>
    <property type="match status" value="1"/>
</dbReference>
<dbReference type="Proteomes" id="UP001153620">
    <property type="component" value="Chromosome 2"/>
</dbReference>
<evidence type="ECO:0000256" key="1">
    <source>
        <dbReference type="ARBA" id="ARBA00004123"/>
    </source>
</evidence>
<dbReference type="GO" id="GO:0044611">
    <property type="term" value="C:nuclear pore inner ring"/>
    <property type="evidence" value="ECO:0007669"/>
    <property type="project" value="TreeGrafter"/>
</dbReference>
<gene>
    <name evidence="5" type="ORF">CHIRRI_LOCUS4727</name>
</gene>
<comment type="similarity">
    <text evidence="2">Belongs to the NUP186/NUP192/NUP205 family.</text>
</comment>
<dbReference type="GO" id="GO:0006999">
    <property type="term" value="P:nuclear pore organization"/>
    <property type="evidence" value="ECO:0007669"/>
    <property type="project" value="TreeGrafter"/>
</dbReference>
<evidence type="ECO:0008006" key="7">
    <source>
        <dbReference type="Google" id="ProtNLM"/>
    </source>
</evidence>
<name>A0A9N9RNM7_9DIPT</name>
<keyword evidence="4" id="KW-0539">Nucleus</keyword>
<keyword evidence="3" id="KW-0813">Transport</keyword>
<evidence type="ECO:0000313" key="6">
    <source>
        <dbReference type="Proteomes" id="UP001153620"/>
    </source>
</evidence>
<accession>A0A9N9RNM7</accession>
<proteinExistence type="inferred from homology"/>